<dbReference type="Gene3D" id="3.20.20.80">
    <property type="entry name" value="Glycosidases"/>
    <property type="match status" value="1"/>
</dbReference>
<protein>
    <submittedName>
        <fullName evidence="2">Endo-1,4-beta-mannanase 1</fullName>
    </submittedName>
</protein>
<dbReference type="PANTHER" id="PTHR37398">
    <property type="entry name" value="ENDO-BETA-1,4-MANNANASE"/>
    <property type="match status" value="1"/>
</dbReference>
<evidence type="ECO:0000313" key="3">
    <source>
        <dbReference type="Proteomes" id="UP000762676"/>
    </source>
</evidence>
<dbReference type="AlphaFoldDB" id="A0AAV4FAE8"/>
<dbReference type="EMBL" id="BMAT01007723">
    <property type="protein sequence ID" value="GFR69945.1"/>
    <property type="molecule type" value="Genomic_DNA"/>
</dbReference>
<sequence>MSIYLTFLLNITLSVAVSGERLSVSGNHFLFKGEKVFLSGGNLPWINYGYDYGNNQWAEVKARVEKQMQMLHRAGGNSLRLWIHIQGESTPQFNEEGYVIATDTQGTFIADFKDMLDLAQSYDIFVIPTLWNAAVDQDYHNRLNGLIIDPGKLTSYIRVVLTPLVEAVIGHPALAAWEIMNEPEGLLNLQFNEDPCFDTFMLKVSGAGWAGWKYSYQQLLRFISWQTDAIKSVDPQALVTVGVWNPKSNTNSFGMVDHYSDTCLYKAGQKALGKLDFHDFHSYSFEGEFDTVAAFVHNSSDYRTSKPVVVGEFWSQQGGHRTTKQLFEYLYRHGYSGAWSWDLVDNGADQRAGISHIQNYTGNGKIHIDL</sequence>
<name>A0AAV4FAE8_9GAST</name>
<keyword evidence="1" id="KW-0732">Signal</keyword>
<accession>A0AAV4FAE8</accession>
<dbReference type="SUPFAM" id="SSF51445">
    <property type="entry name" value="(Trans)glycosidases"/>
    <property type="match status" value="1"/>
</dbReference>
<gene>
    <name evidence="2" type="ORF">ElyMa_003772700</name>
</gene>
<comment type="caution">
    <text evidence="2">The sequence shown here is derived from an EMBL/GenBank/DDBJ whole genome shotgun (WGS) entry which is preliminary data.</text>
</comment>
<keyword evidence="3" id="KW-1185">Reference proteome</keyword>
<dbReference type="Proteomes" id="UP000762676">
    <property type="component" value="Unassembled WGS sequence"/>
</dbReference>
<organism evidence="2 3">
    <name type="scientific">Elysia marginata</name>
    <dbReference type="NCBI Taxonomy" id="1093978"/>
    <lineage>
        <taxon>Eukaryota</taxon>
        <taxon>Metazoa</taxon>
        <taxon>Spiralia</taxon>
        <taxon>Lophotrochozoa</taxon>
        <taxon>Mollusca</taxon>
        <taxon>Gastropoda</taxon>
        <taxon>Heterobranchia</taxon>
        <taxon>Euthyneura</taxon>
        <taxon>Panpulmonata</taxon>
        <taxon>Sacoglossa</taxon>
        <taxon>Placobranchoidea</taxon>
        <taxon>Plakobranchidae</taxon>
        <taxon>Elysia</taxon>
    </lineage>
</organism>
<feature type="chain" id="PRO_5043315724" evidence="1">
    <location>
        <begin position="20"/>
        <end position="370"/>
    </location>
</feature>
<evidence type="ECO:0000256" key="1">
    <source>
        <dbReference type="SAM" id="SignalP"/>
    </source>
</evidence>
<feature type="signal peptide" evidence="1">
    <location>
        <begin position="1"/>
        <end position="19"/>
    </location>
</feature>
<dbReference type="PANTHER" id="PTHR37398:SF3">
    <property type="entry name" value="GLYCOSIDE HYDROLASE FAMILY 5 DOMAIN-CONTAINING PROTEIN"/>
    <property type="match status" value="1"/>
</dbReference>
<reference evidence="2 3" key="1">
    <citation type="journal article" date="2021" name="Elife">
        <title>Chloroplast acquisition without the gene transfer in kleptoplastic sea slugs, Plakobranchus ocellatus.</title>
        <authorList>
            <person name="Maeda T."/>
            <person name="Takahashi S."/>
            <person name="Yoshida T."/>
            <person name="Shimamura S."/>
            <person name="Takaki Y."/>
            <person name="Nagai Y."/>
            <person name="Toyoda A."/>
            <person name="Suzuki Y."/>
            <person name="Arimoto A."/>
            <person name="Ishii H."/>
            <person name="Satoh N."/>
            <person name="Nishiyama T."/>
            <person name="Hasebe M."/>
            <person name="Maruyama T."/>
            <person name="Minagawa J."/>
            <person name="Obokata J."/>
            <person name="Shigenobu S."/>
        </authorList>
    </citation>
    <scope>NUCLEOTIDE SEQUENCE [LARGE SCALE GENOMIC DNA]</scope>
</reference>
<evidence type="ECO:0000313" key="2">
    <source>
        <dbReference type="EMBL" id="GFR69945.1"/>
    </source>
</evidence>
<dbReference type="InterPro" id="IPR017853">
    <property type="entry name" value="GH"/>
</dbReference>
<proteinExistence type="predicted"/>